<evidence type="ECO:0000259" key="1">
    <source>
        <dbReference type="Pfam" id="PF00534"/>
    </source>
</evidence>
<dbReference type="EC" id="2.4.-.-" evidence="3"/>
<dbReference type="SUPFAM" id="SSF53756">
    <property type="entry name" value="UDP-Glycosyltransferase/glycogen phosphorylase"/>
    <property type="match status" value="1"/>
</dbReference>
<reference evidence="4" key="1">
    <citation type="journal article" date="2023" name="Mar. Drugs">
        <title>Gemmata algarum, a Novel Planctomycete Isolated from an Algal Mat, Displays Antimicrobial Activity.</title>
        <authorList>
            <person name="Kumar G."/>
            <person name="Kallscheuer N."/>
            <person name="Kashif M."/>
            <person name="Ahamad S."/>
            <person name="Jagadeeshwari U."/>
            <person name="Pannikurungottu S."/>
            <person name="Haufschild T."/>
            <person name="Kabuu M."/>
            <person name="Sasikala C."/>
            <person name="Jogler C."/>
            <person name="Ramana C."/>
        </authorList>
    </citation>
    <scope>NUCLEOTIDE SEQUENCE [LARGE SCALE GENOMIC DNA]</scope>
    <source>
        <strain evidence="4">JC673</strain>
    </source>
</reference>
<dbReference type="PANTHER" id="PTHR12526:SF634">
    <property type="entry name" value="BLL3361 PROTEIN"/>
    <property type="match status" value="1"/>
</dbReference>
<protein>
    <submittedName>
        <fullName evidence="3">Glycosyltransferase</fullName>
        <ecNumber evidence="3">2.4.-.-</ecNumber>
    </submittedName>
</protein>
<dbReference type="Proteomes" id="UP001272242">
    <property type="component" value="Unassembled WGS sequence"/>
</dbReference>
<proteinExistence type="predicted"/>
<gene>
    <name evidence="3" type="ORF">R5W23_006180</name>
</gene>
<dbReference type="GO" id="GO:0016757">
    <property type="term" value="F:glycosyltransferase activity"/>
    <property type="evidence" value="ECO:0007669"/>
    <property type="project" value="UniProtKB-KW"/>
</dbReference>
<evidence type="ECO:0000313" key="4">
    <source>
        <dbReference type="Proteomes" id="UP001272242"/>
    </source>
</evidence>
<keyword evidence="3" id="KW-0808">Transferase</keyword>
<name>A0ABU5EWY8_9BACT</name>
<keyword evidence="3" id="KW-0328">Glycosyltransferase</keyword>
<sequence length="373" mass="41156">MRPVRVAFVVHVMQVAGAEVLVRETIRRLGDRIRPTVFCLDAVGRIGEELVAEGVDLVCFHRKPGRDWRVSRRIAAAIRERGVEVVHAHQYTPFFYSALAKPLCGFRPKLILTEHGRHYPDRVSPLRRAVNRLALDHLADAVTACCAFSARGLCRTDGFAGARIAVIENGIEVDRYGPPADKDVAKEEVGLEPERRYLIHVARHHPVKDQKTLIRGFAAAVPDLPGVDLLMVGDGPLRNELEALAVELRVPDRVRFLGIRTDIPDLMRAADAFALTSLSEAASLTLLEAMASALPAVVTAVGGNPEIVRHEQEGLLFPRGDAACCADAIRRLFRAPDFAARLGANGRARAVERYQLARTVDEYYKLYARLATS</sequence>
<evidence type="ECO:0000259" key="2">
    <source>
        <dbReference type="Pfam" id="PF13439"/>
    </source>
</evidence>
<keyword evidence="4" id="KW-1185">Reference proteome</keyword>
<dbReference type="EMBL" id="JAXBLV010000077">
    <property type="protein sequence ID" value="MDY3558990.1"/>
    <property type="molecule type" value="Genomic_DNA"/>
</dbReference>
<dbReference type="Pfam" id="PF13439">
    <property type="entry name" value="Glyco_transf_4"/>
    <property type="match status" value="1"/>
</dbReference>
<evidence type="ECO:0000313" key="3">
    <source>
        <dbReference type="EMBL" id="MDY3558990.1"/>
    </source>
</evidence>
<feature type="domain" description="Glycosyltransferase subfamily 4-like N-terminal" evidence="2">
    <location>
        <begin position="16"/>
        <end position="175"/>
    </location>
</feature>
<dbReference type="Gene3D" id="3.40.50.2000">
    <property type="entry name" value="Glycogen Phosphorylase B"/>
    <property type="match status" value="2"/>
</dbReference>
<dbReference type="InterPro" id="IPR001296">
    <property type="entry name" value="Glyco_trans_1"/>
</dbReference>
<accession>A0ABU5EWY8</accession>
<dbReference type="PANTHER" id="PTHR12526">
    <property type="entry name" value="GLYCOSYLTRANSFERASE"/>
    <property type="match status" value="1"/>
</dbReference>
<comment type="caution">
    <text evidence="3">The sequence shown here is derived from an EMBL/GenBank/DDBJ whole genome shotgun (WGS) entry which is preliminary data.</text>
</comment>
<feature type="domain" description="Glycosyl transferase family 1" evidence="1">
    <location>
        <begin position="182"/>
        <end position="348"/>
    </location>
</feature>
<dbReference type="InterPro" id="IPR028098">
    <property type="entry name" value="Glyco_trans_4-like_N"/>
</dbReference>
<organism evidence="3 4">
    <name type="scientific">Gemmata algarum</name>
    <dbReference type="NCBI Taxonomy" id="2975278"/>
    <lineage>
        <taxon>Bacteria</taxon>
        <taxon>Pseudomonadati</taxon>
        <taxon>Planctomycetota</taxon>
        <taxon>Planctomycetia</taxon>
        <taxon>Gemmatales</taxon>
        <taxon>Gemmataceae</taxon>
        <taxon>Gemmata</taxon>
    </lineage>
</organism>
<dbReference type="RefSeq" id="WP_320685835.1">
    <property type="nucleotide sequence ID" value="NZ_JAXBLV010000077.1"/>
</dbReference>
<dbReference type="Pfam" id="PF00534">
    <property type="entry name" value="Glycos_transf_1"/>
    <property type="match status" value="1"/>
</dbReference>